<reference evidence="10 11" key="1">
    <citation type="submission" date="2020-08" db="EMBL/GenBank/DDBJ databases">
        <title>Genomic Encyclopedia of Type Strains, Phase IV (KMG-V): Genome sequencing to study the core and pangenomes of soil and plant-associated prokaryotes.</title>
        <authorList>
            <person name="Whitman W."/>
        </authorList>
    </citation>
    <scope>NUCLEOTIDE SEQUENCE [LARGE SCALE GENOMIC DNA]</scope>
    <source>
        <strain evidence="10 11">34/80</strain>
    </source>
</reference>
<keyword evidence="3" id="KW-0805">Transcription regulation</keyword>
<evidence type="ECO:0000256" key="2">
    <source>
        <dbReference type="ARBA" id="ARBA00023012"/>
    </source>
</evidence>
<dbReference type="SUPFAM" id="SSF46894">
    <property type="entry name" value="C-terminal effector domain of the bipartite response regulators"/>
    <property type="match status" value="1"/>
</dbReference>
<accession>A0A840FPH0</accession>
<dbReference type="InterPro" id="IPR036388">
    <property type="entry name" value="WH-like_DNA-bd_sf"/>
</dbReference>
<dbReference type="GO" id="GO:0005829">
    <property type="term" value="C:cytosol"/>
    <property type="evidence" value="ECO:0007669"/>
    <property type="project" value="TreeGrafter"/>
</dbReference>
<dbReference type="GO" id="GO:0032993">
    <property type="term" value="C:protein-DNA complex"/>
    <property type="evidence" value="ECO:0007669"/>
    <property type="project" value="TreeGrafter"/>
</dbReference>
<evidence type="ECO:0000313" key="10">
    <source>
        <dbReference type="EMBL" id="MBB4219271.1"/>
    </source>
</evidence>
<evidence type="ECO:0000256" key="5">
    <source>
        <dbReference type="ARBA" id="ARBA00023163"/>
    </source>
</evidence>
<dbReference type="Pfam" id="PF00072">
    <property type="entry name" value="Response_reg"/>
    <property type="match status" value="1"/>
</dbReference>
<proteinExistence type="predicted"/>
<feature type="domain" description="Response regulatory" evidence="8">
    <location>
        <begin position="13"/>
        <end position="126"/>
    </location>
</feature>
<keyword evidence="2" id="KW-0902">Two-component regulatory system</keyword>
<dbReference type="AlphaFoldDB" id="A0A840FPH0"/>
<feature type="domain" description="OmpR/PhoB-type" evidence="9">
    <location>
        <begin position="144"/>
        <end position="246"/>
    </location>
</feature>
<dbReference type="GO" id="GO:0006355">
    <property type="term" value="P:regulation of DNA-templated transcription"/>
    <property type="evidence" value="ECO:0007669"/>
    <property type="project" value="InterPro"/>
</dbReference>
<dbReference type="InterPro" id="IPR016032">
    <property type="entry name" value="Sig_transdc_resp-reg_C-effctor"/>
</dbReference>
<sequence length="246" mass="26990">MNIPNSNTDKKITVYLIEDEDDLQEALVYSLEQLGFKASGFSTAAEFYRAYAVNRCDVVVIDIELPDENGFSIAQHLRSASNVGIVFATARGDLSDRVRGLRGGADAYFVKPVHAEELAASIEAIYRRIKAAEASAGRALQPHQPEAPRGTGRWVLKEGDWILYAPDGRALRLTMSERAIVTSLFKQRNKPVDRTQLAAALGGGDLENFDLQRVDAVVSRLRRKATAAGISLPLHAVRGTGYQFQT</sequence>
<dbReference type="Gene3D" id="3.40.50.2300">
    <property type="match status" value="1"/>
</dbReference>
<evidence type="ECO:0000256" key="7">
    <source>
        <dbReference type="PROSITE-ProRule" id="PRU01091"/>
    </source>
</evidence>
<evidence type="ECO:0000256" key="4">
    <source>
        <dbReference type="ARBA" id="ARBA00023125"/>
    </source>
</evidence>
<name>A0A840FPH0_9BURK</name>
<dbReference type="InterPro" id="IPR001867">
    <property type="entry name" value="OmpR/PhoB-type_DNA-bd"/>
</dbReference>
<organism evidence="10 11">
    <name type="scientific">Variovorax guangxiensis</name>
    <dbReference type="NCBI Taxonomy" id="1775474"/>
    <lineage>
        <taxon>Bacteria</taxon>
        <taxon>Pseudomonadati</taxon>
        <taxon>Pseudomonadota</taxon>
        <taxon>Betaproteobacteria</taxon>
        <taxon>Burkholderiales</taxon>
        <taxon>Comamonadaceae</taxon>
        <taxon>Variovorax</taxon>
    </lineage>
</organism>
<dbReference type="Gene3D" id="1.10.10.10">
    <property type="entry name" value="Winged helix-like DNA-binding domain superfamily/Winged helix DNA-binding domain"/>
    <property type="match status" value="1"/>
</dbReference>
<gene>
    <name evidence="10" type="ORF">GGD71_000018</name>
</gene>
<keyword evidence="5" id="KW-0804">Transcription</keyword>
<evidence type="ECO:0000313" key="11">
    <source>
        <dbReference type="Proteomes" id="UP000524450"/>
    </source>
</evidence>
<dbReference type="InterPro" id="IPR001789">
    <property type="entry name" value="Sig_transdc_resp-reg_receiver"/>
</dbReference>
<comment type="caution">
    <text evidence="10">The sequence shown here is derived from an EMBL/GenBank/DDBJ whole genome shotgun (WGS) entry which is preliminary data.</text>
</comment>
<dbReference type="Pfam" id="PF00486">
    <property type="entry name" value="Trans_reg_C"/>
    <property type="match status" value="1"/>
</dbReference>
<dbReference type="CDD" id="cd17574">
    <property type="entry name" value="REC_OmpR"/>
    <property type="match status" value="1"/>
</dbReference>
<dbReference type="GO" id="GO:0000976">
    <property type="term" value="F:transcription cis-regulatory region binding"/>
    <property type="evidence" value="ECO:0007669"/>
    <property type="project" value="TreeGrafter"/>
</dbReference>
<dbReference type="SMART" id="SM00448">
    <property type="entry name" value="REC"/>
    <property type="match status" value="1"/>
</dbReference>
<dbReference type="CDD" id="cd00383">
    <property type="entry name" value="trans_reg_C"/>
    <property type="match status" value="1"/>
</dbReference>
<dbReference type="PANTHER" id="PTHR48111:SF1">
    <property type="entry name" value="TWO-COMPONENT RESPONSE REGULATOR ORR33"/>
    <property type="match status" value="1"/>
</dbReference>
<feature type="modified residue" description="4-aspartylphosphate" evidence="6">
    <location>
        <position position="62"/>
    </location>
</feature>
<evidence type="ECO:0000256" key="6">
    <source>
        <dbReference type="PROSITE-ProRule" id="PRU00169"/>
    </source>
</evidence>
<evidence type="ECO:0000256" key="1">
    <source>
        <dbReference type="ARBA" id="ARBA00022553"/>
    </source>
</evidence>
<evidence type="ECO:0000256" key="3">
    <source>
        <dbReference type="ARBA" id="ARBA00023015"/>
    </source>
</evidence>
<protein>
    <submittedName>
        <fullName evidence="10">DNA-binding response OmpR family regulator</fullName>
    </submittedName>
</protein>
<dbReference type="GO" id="GO:0000156">
    <property type="term" value="F:phosphorelay response regulator activity"/>
    <property type="evidence" value="ECO:0007669"/>
    <property type="project" value="TreeGrafter"/>
</dbReference>
<keyword evidence="4 7" id="KW-0238">DNA-binding</keyword>
<dbReference type="InterPro" id="IPR011006">
    <property type="entry name" value="CheY-like_superfamily"/>
</dbReference>
<dbReference type="PROSITE" id="PS51755">
    <property type="entry name" value="OMPR_PHOB"/>
    <property type="match status" value="1"/>
</dbReference>
<keyword evidence="1 6" id="KW-0597">Phosphoprotein</keyword>
<feature type="DNA-binding region" description="OmpR/PhoB-type" evidence="7">
    <location>
        <begin position="144"/>
        <end position="246"/>
    </location>
</feature>
<dbReference type="RefSeq" id="WP_260319163.1">
    <property type="nucleotide sequence ID" value="NZ_JACIFZ010000001.1"/>
</dbReference>
<dbReference type="InterPro" id="IPR039420">
    <property type="entry name" value="WalR-like"/>
</dbReference>
<dbReference type="SUPFAM" id="SSF52172">
    <property type="entry name" value="CheY-like"/>
    <property type="match status" value="1"/>
</dbReference>
<dbReference type="EMBL" id="JACIFZ010000001">
    <property type="protein sequence ID" value="MBB4219271.1"/>
    <property type="molecule type" value="Genomic_DNA"/>
</dbReference>
<dbReference type="PROSITE" id="PS50110">
    <property type="entry name" value="RESPONSE_REGULATORY"/>
    <property type="match status" value="1"/>
</dbReference>
<dbReference type="SMART" id="SM00862">
    <property type="entry name" value="Trans_reg_C"/>
    <property type="match status" value="1"/>
</dbReference>
<dbReference type="Proteomes" id="UP000524450">
    <property type="component" value="Unassembled WGS sequence"/>
</dbReference>
<evidence type="ECO:0000259" key="9">
    <source>
        <dbReference type="PROSITE" id="PS51755"/>
    </source>
</evidence>
<dbReference type="PANTHER" id="PTHR48111">
    <property type="entry name" value="REGULATOR OF RPOS"/>
    <property type="match status" value="1"/>
</dbReference>
<evidence type="ECO:0000259" key="8">
    <source>
        <dbReference type="PROSITE" id="PS50110"/>
    </source>
</evidence>